<name>A0A699J8V0_TANCI</name>
<dbReference type="CDD" id="cd09272">
    <property type="entry name" value="RNase_HI_RT_Ty1"/>
    <property type="match status" value="1"/>
</dbReference>
<feature type="domain" description="Reverse transcriptase Ty1/copia-type" evidence="1">
    <location>
        <begin position="11"/>
        <end position="78"/>
    </location>
</feature>
<dbReference type="InterPro" id="IPR013103">
    <property type="entry name" value="RVT_2"/>
</dbReference>
<protein>
    <recommendedName>
        <fullName evidence="1">Reverse transcriptase Ty1/copia-type domain-containing protein</fullName>
    </recommendedName>
</protein>
<gene>
    <name evidence="2" type="ORF">Tci_591058</name>
</gene>
<sequence length="169" mass="19265">MQEELLQFKLQKGYTQEEGIDYDEVFAPVTRIEAIRLFLAYDSFMGYMVYQIDVKSAFFYGRIEEEPLVKDADGVDVDVHLYISIIGSLMYLTTSRPDIIDYTGASLDRKSTTRGCQFLGRRLISWKYKKQTMVATSTTEAEYMAAASYRGQVKQSSMAGFGEMITTVL</sequence>
<reference evidence="2" key="1">
    <citation type="journal article" date="2019" name="Sci. Rep.">
        <title>Draft genome of Tanacetum cinerariifolium, the natural source of mosquito coil.</title>
        <authorList>
            <person name="Yamashiro T."/>
            <person name="Shiraishi A."/>
            <person name="Satake H."/>
            <person name="Nakayama K."/>
        </authorList>
    </citation>
    <scope>NUCLEOTIDE SEQUENCE</scope>
</reference>
<accession>A0A699J8V0</accession>
<comment type="caution">
    <text evidence="2">The sequence shown here is derived from an EMBL/GenBank/DDBJ whole genome shotgun (WGS) entry which is preliminary data.</text>
</comment>
<dbReference type="PANTHER" id="PTHR11439:SF495">
    <property type="entry name" value="REVERSE TRANSCRIPTASE, RNA-DEPENDENT DNA POLYMERASE-RELATED"/>
    <property type="match status" value="1"/>
</dbReference>
<dbReference type="PANTHER" id="PTHR11439">
    <property type="entry name" value="GAG-POL-RELATED RETROTRANSPOSON"/>
    <property type="match status" value="1"/>
</dbReference>
<organism evidence="2">
    <name type="scientific">Tanacetum cinerariifolium</name>
    <name type="common">Dalmatian daisy</name>
    <name type="synonym">Chrysanthemum cinerariifolium</name>
    <dbReference type="NCBI Taxonomy" id="118510"/>
    <lineage>
        <taxon>Eukaryota</taxon>
        <taxon>Viridiplantae</taxon>
        <taxon>Streptophyta</taxon>
        <taxon>Embryophyta</taxon>
        <taxon>Tracheophyta</taxon>
        <taxon>Spermatophyta</taxon>
        <taxon>Magnoliopsida</taxon>
        <taxon>eudicotyledons</taxon>
        <taxon>Gunneridae</taxon>
        <taxon>Pentapetalae</taxon>
        <taxon>asterids</taxon>
        <taxon>campanulids</taxon>
        <taxon>Asterales</taxon>
        <taxon>Asteraceae</taxon>
        <taxon>Asteroideae</taxon>
        <taxon>Anthemideae</taxon>
        <taxon>Anthemidinae</taxon>
        <taxon>Tanacetum</taxon>
    </lineage>
</organism>
<proteinExistence type="predicted"/>
<dbReference type="AlphaFoldDB" id="A0A699J8V0"/>
<dbReference type="Pfam" id="PF07727">
    <property type="entry name" value="RVT_2"/>
    <property type="match status" value="1"/>
</dbReference>
<dbReference type="EMBL" id="BKCJ010383092">
    <property type="protein sequence ID" value="GFA19086.1"/>
    <property type="molecule type" value="Genomic_DNA"/>
</dbReference>
<evidence type="ECO:0000259" key="1">
    <source>
        <dbReference type="Pfam" id="PF07727"/>
    </source>
</evidence>
<evidence type="ECO:0000313" key="2">
    <source>
        <dbReference type="EMBL" id="GFA19086.1"/>
    </source>
</evidence>